<dbReference type="SUPFAM" id="SSF88946">
    <property type="entry name" value="Sigma2 domain of RNA polymerase sigma factors"/>
    <property type="match status" value="1"/>
</dbReference>
<gene>
    <name evidence="4" type="ORF">CARN1_0016</name>
</gene>
<dbReference type="NCBIfam" id="TIGR02937">
    <property type="entry name" value="sigma70-ECF"/>
    <property type="match status" value="1"/>
</dbReference>
<dbReference type="InterPro" id="IPR046531">
    <property type="entry name" value="DUF6596"/>
</dbReference>
<evidence type="ECO:0008006" key="5">
    <source>
        <dbReference type="Google" id="ProtNLM"/>
    </source>
</evidence>
<dbReference type="GO" id="GO:0003677">
    <property type="term" value="F:DNA binding"/>
    <property type="evidence" value="ECO:0007669"/>
    <property type="project" value="InterPro"/>
</dbReference>
<sequence>MWRIESPKLIAHLARMARDLGRAEDLAADAFVAALAQWPSEGVPQSPGAWLMTAAKRRLIDRVRRDKTLAEKTEQLQKQHPYDGVEPDFAATFEEIDDDMLRLMFVTCHPVLSPEARVALTLKLLGGLTTAEIARAYLSSEATVAQRIVRAKRTLGEARVAFDVPEGHERLQRLPPVLEAVYLIFNEGYAATAGNDVLRPELVEDALRLGRMLARLMPHEADVHGLIALMEIQASRIPARLASDGSPILLLDQDRGKWNHLLIQRGLAALARAERLGPLGPYTLQASIAACHARAATPDATDWQRIAALYDALAAITPSPVVELNRSVAFGMAYGPEAALAIVDALLDEPSLRAYHLLPSVRGDLLFKIGRFDEARLEFERAHALAGNARDRALLKKRADECRSG</sequence>
<evidence type="ECO:0000259" key="2">
    <source>
        <dbReference type="Pfam" id="PF08281"/>
    </source>
</evidence>
<dbReference type="PANTHER" id="PTHR47756">
    <property type="entry name" value="BLL6612 PROTEIN-RELATED"/>
    <property type="match status" value="1"/>
</dbReference>
<dbReference type="Gene3D" id="1.10.10.10">
    <property type="entry name" value="Winged helix-like DNA-binding domain superfamily/Winged helix DNA-binding domain"/>
    <property type="match status" value="1"/>
</dbReference>
<dbReference type="InterPro" id="IPR013324">
    <property type="entry name" value="RNA_pol_sigma_r3/r4-like"/>
</dbReference>
<feature type="domain" description="RNA polymerase sigma-70 region 2" evidence="1">
    <location>
        <begin position="6"/>
        <end position="67"/>
    </location>
</feature>
<dbReference type="Pfam" id="PF20239">
    <property type="entry name" value="DUF6596"/>
    <property type="match status" value="1"/>
</dbReference>
<dbReference type="GO" id="GO:0006352">
    <property type="term" value="P:DNA-templated transcription initiation"/>
    <property type="evidence" value="ECO:0007669"/>
    <property type="project" value="InterPro"/>
</dbReference>
<comment type="caution">
    <text evidence="4">The sequence shown here is derived from an EMBL/GenBank/DDBJ whole genome shotgun (WGS) entry which is preliminary data.</text>
</comment>
<dbReference type="PANTHER" id="PTHR47756:SF1">
    <property type="entry name" value="BLL0085 PROTEIN"/>
    <property type="match status" value="1"/>
</dbReference>
<dbReference type="GO" id="GO:0016987">
    <property type="term" value="F:sigma factor activity"/>
    <property type="evidence" value="ECO:0007669"/>
    <property type="project" value="InterPro"/>
</dbReference>
<evidence type="ECO:0000259" key="1">
    <source>
        <dbReference type="Pfam" id="PF04542"/>
    </source>
</evidence>
<feature type="domain" description="DUF6596" evidence="3">
    <location>
        <begin position="173"/>
        <end position="273"/>
    </location>
</feature>
<feature type="domain" description="RNA polymerase sigma factor 70 region 4 type 2" evidence="2">
    <location>
        <begin position="104"/>
        <end position="155"/>
    </location>
</feature>
<dbReference type="Gene3D" id="1.10.1740.10">
    <property type="match status" value="1"/>
</dbReference>
<accession>E6PG86</accession>
<name>E6PG86_9ZZZZ</name>
<dbReference type="Pfam" id="PF08281">
    <property type="entry name" value="Sigma70_r4_2"/>
    <property type="match status" value="1"/>
</dbReference>
<evidence type="ECO:0000313" key="4">
    <source>
        <dbReference type="EMBL" id="CBH75474.1"/>
    </source>
</evidence>
<organism evidence="4">
    <name type="scientific">mine drainage metagenome</name>
    <dbReference type="NCBI Taxonomy" id="410659"/>
    <lineage>
        <taxon>unclassified sequences</taxon>
        <taxon>metagenomes</taxon>
        <taxon>ecological metagenomes</taxon>
    </lineage>
</organism>
<dbReference type="InterPro" id="IPR036388">
    <property type="entry name" value="WH-like_DNA-bd_sf"/>
</dbReference>
<dbReference type="Pfam" id="PF04542">
    <property type="entry name" value="Sigma70_r2"/>
    <property type="match status" value="1"/>
</dbReference>
<protein>
    <recommendedName>
        <fullName evidence="5">RNA polymerase subunit sigma-24</fullName>
    </recommendedName>
</protein>
<evidence type="ECO:0000259" key="3">
    <source>
        <dbReference type="Pfam" id="PF20239"/>
    </source>
</evidence>
<dbReference type="InterPro" id="IPR007627">
    <property type="entry name" value="RNA_pol_sigma70_r2"/>
</dbReference>
<dbReference type="InterPro" id="IPR013325">
    <property type="entry name" value="RNA_pol_sigma_r2"/>
</dbReference>
<dbReference type="InterPro" id="IPR014284">
    <property type="entry name" value="RNA_pol_sigma-70_dom"/>
</dbReference>
<dbReference type="EMBL" id="CABL01000009">
    <property type="protein sequence ID" value="CBH75474.1"/>
    <property type="molecule type" value="Genomic_DNA"/>
</dbReference>
<dbReference type="AlphaFoldDB" id="E6PG86"/>
<dbReference type="SUPFAM" id="SSF88659">
    <property type="entry name" value="Sigma3 and sigma4 domains of RNA polymerase sigma factors"/>
    <property type="match status" value="1"/>
</dbReference>
<proteinExistence type="predicted"/>
<dbReference type="InterPro" id="IPR013249">
    <property type="entry name" value="RNA_pol_sigma70_r4_t2"/>
</dbReference>
<reference evidence="4" key="1">
    <citation type="submission" date="2009-10" db="EMBL/GenBank/DDBJ databases">
        <title>Diversity of trophic interactions inside an arsenic-rich microbial ecosystem.</title>
        <authorList>
            <person name="Bertin P.N."/>
            <person name="Heinrich-Salmeron A."/>
            <person name="Pelletier E."/>
            <person name="Goulhen-Chollet F."/>
            <person name="Arsene-Ploetze F."/>
            <person name="Gallien S."/>
            <person name="Calteau A."/>
            <person name="Vallenet D."/>
            <person name="Casiot C."/>
            <person name="Chane-Woon-Ming B."/>
            <person name="Giloteaux L."/>
            <person name="Barakat M."/>
            <person name="Bonnefoy V."/>
            <person name="Bruneel O."/>
            <person name="Chandler M."/>
            <person name="Cleiss J."/>
            <person name="Duran R."/>
            <person name="Elbaz-Poulichet F."/>
            <person name="Fonknechten N."/>
            <person name="Lauga B."/>
            <person name="Mornico D."/>
            <person name="Ortet P."/>
            <person name="Schaeffer C."/>
            <person name="Siguier P."/>
            <person name="Alexander Thil Smith A."/>
            <person name="Van Dorsselaer A."/>
            <person name="Weissenbach J."/>
            <person name="Medigue C."/>
            <person name="Le Paslier D."/>
        </authorList>
    </citation>
    <scope>NUCLEOTIDE SEQUENCE</scope>
</reference>